<organism evidence="4">
    <name type="scientific">Volvox carteri f. nagariensis</name>
    <dbReference type="NCBI Taxonomy" id="3068"/>
    <lineage>
        <taxon>Eukaryota</taxon>
        <taxon>Viridiplantae</taxon>
        <taxon>Chlorophyta</taxon>
        <taxon>core chlorophytes</taxon>
        <taxon>Chlorophyceae</taxon>
        <taxon>CS clade</taxon>
        <taxon>Chlamydomonadales</taxon>
        <taxon>Volvocaceae</taxon>
        <taxon>Volvox</taxon>
    </lineage>
</organism>
<name>D8U924_VOLCA</name>
<keyword evidence="1" id="KW-1133">Transmembrane helix</keyword>
<evidence type="ECO:0000256" key="1">
    <source>
        <dbReference type="SAM" id="Phobius"/>
    </source>
</evidence>
<dbReference type="STRING" id="3068.D8U924"/>
<evidence type="ECO:0000256" key="2">
    <source>
        <dbReference type="SAM" id="SignalP"/>
    </source>
</evidence>
<protein>
    <recommendedName>
        <fullName evidence="5">Pherophorin domain-containing protein</fullName>
    </recommendedName>
</protein>
<dbReference type="KEGG" id="vcn:VOLCADRAFT_106678"/>
<keyword evidence="2" id="KW-0732">Signal</keyword>
<dbReference type="AlphaFoldDB" id="D8U924"/>
<keyword evidence="1" id="KW-0812">Transmembrane</keyword>
<dbReference type="RefSeq" id="XP_002955155.1">
    <property type="nucleotide sequence ID" value="XM_002955109.1"/>
</dbReference>
<evidence type="ECO:0008006" key="5">
    <source>
        <dbReference type="Google" id="ProtNLM"/>
    </source>
</evidence>
<sequence length="255" mass="28008">MQTHAIALALMAVLAFVSNVRGEAGGQAPSAPKPSSPTYAMMSNFTGQWSISIFIRESPSAQWVPHTCNATAFGAACNRPVLTAFTNYQVMVNFTRKNASAPFRTWKNGTPQELVVRLDYAAASQVDRGWRKKNQAYPGHGWHAKWKLSTLSFTNSGVGIWDLAHADGVTDALLYPEVCTLCTFPDGHKDYCQCDRRNGVNNTLTIETAVVNSITPSMRGAAIAMSIFSPVFLIVYSISDSLYYKRTGRSLRFAH</sequence>
<evidence type="ECO:0000313" key="3">
    <source>
        <dbReference type="EMBL" id="EFJ43674.1"/>
    </source>
</evidence>
<reference evidence="3 4" key="1">
    <citation type="journal article" date="2010" name="Science">
        <title>Genomic analysis of organismal complexity in the multicellular green alga Volvox carteri.</title>
        <authorList>
            <person name="Prochnik S.E."/>
            <person name="Umen J."/>
            <person name="Nedelcu A.M."/>
            <person name="Hallmann A."/>
            <person name="Miller S.M."/>
            <person name="Nishii I."/>
            <person name="Ferris P."/>
            <person name="Kuo A."/>
            <person name="Mitros T."/>
            <person name="Fritz-Laylin L.K."/>
            <person name="Hellsten U."/>
            <person name="Chapman J."/>
            <person name="Simakov O."/>
            <person name="Rensing S.A."/>
            <person name="Terry A."/>
            <person name="Pangilinan J."/>
            <person name="Kapitonov V."/>
            <person name="Jurka J."/>
            <person name="Salamov A."/>
            <person name="Shapiro H."/>
            <person name="Schmutz J."/>
            <person name="Grimwood J."/>
            <person name="Lindquist E."/>
            <person name="Lucas S."/>
            <person name="Grigoriev I.V."/>
            <person name="Schmitt R."/>
            <person name="Kirk D."/>
            <person name="Rokhsar D.S."/>
        </authorList>
    </citation>
    <scope>NUCLEOTIDE SEQUENCE [LARGE SCALE GENOMIC DNA]</scope>
    <source>
        <strain evidence="4">f. Nagariensis / Eve</strain>
    </source>
</reference>
<gene>
    <name evidence="3" type="ORF">VOLCADRAFT_106678</name>
</gene>
<feature type="chain" id="PRO_5003124272" description="Pherophorin domain-containing protein" evidence="2">
    <location>
        <begin position="23"/>
        <end position="255"/>
    </location>
</feature>
<evidence type="ECO:0000313" key="4">
    <source>
        <dbReference type="Proteomes" id="UP000001058"/>
    </source>
</evidence>
<dbReference type="EMBL" id="GL378370">
    <property type="protein sequence ID" value="EFJ43674.1"/>
    <property type="molecule type" value="Genomic_DNA"/>
</dbReference>
<feature type="signal peptide" evidence="2">
    <location>
        <begin position="1"/>
        <end position="22"/>
    </location>
</feature>
<dbReference type="InParanoid" id="D8U924"/>
<proteinExistence type="predicted"/>
<dbReference type="GeneID" id="9626319"/>
<keyword evidence="4" id="KW-1185">Reference proteome</keyword>
<feature type="transmembrane region" description="Helical" evidence="1">
    <location>
        <begin position="221"/>
        <end position="243"/>
    </location>
</feature>
<dbReference type="Proteomes" id="UP000001058">
    <property type="component" value="Unassembled WGS sequence"/>
</dbReference>
<dbReference type="OrthoDB" id="2015470at2759"/>
<keyword evidence="1" id="KW-0472">Membrane</keyword>
<accession>D8U924</accession>